<sequence>MWREKMFPPRFEGGSLVPVATYLLTLAVLSGLLFVSPPGSPPPLLGISWGVFLCALAVGAFVIEGVSPRSLLVPPRSFLIAVTSVLGFWTAYNLLASGFALAGVHGFELGGSRVSAHPVLYLAAFGSSLLFTAIPEELLFRGYLQSKLISLASGSRRRRIVIGVTAGAVLFAVFHLPRWTLASGHGFGPGLATRLSGVALAGFAYGLAFLLTRNIWLVALFHATMNQPPFLLTVQYPPELHLLVGTVEYGGIVAFAFVISRMTRTDGSTGDPSHRPSSTDD</sequence>
<feature type="transmembrane region" description="Helical" evidence="1">
    <location>
        <begin position="197"/>
        <end position="219"/>
    </location>
</feature>
<keyword evidence="1" id="KW-0812">Transmembrane</keyword>
<keyword evidence="3" id="KW-0482">Metalloprotease</keyword>
<feature type="transmembrane region" description="Helical" evidence="1">
    <location>
        <begin position="119"/>
        <end position="140"/>
    </location>
</feature>
<feature type="transmembrane region" description="Helical" evidence="1">
    <location>
        <begin position="240"/>
        <end position="259"/>
    </location>
</feature>
<dbReference type="GO" id="GO:0004175">
    <property type="term" value="F:endopeptidase activity"/>
    <property type="evidence" value="ECO:0007669"/>
    <property type="project" value="UniProtKB-ARBA"/>
</dbReference>
<gene>
    <name evidence="3" type="ORF">KTS37_13575</name>
</gene>
<feature type="transmembrane region" description="Helical" evidence="1">
    <location>
        <begin position="160"/>
        <end position="177"/>
    </location>
</feature>
<evidence type="ECO:0000313" key="4">
    <source>
        <dbReference type="Proteomes" id="UP001166304"/>
    </source>
</evidence>
<keyword evidence="1" id="KW-0472">Membrane</keyword>
<comment type="caution">
    <text evidence="3">The sequence shown here is derived from an EMBL/GenBank/DDBJ whole genome shotgun (WGS) entry which is preliminary data.</text>
</comment>
<dbReference type="InterPro" id="IPR003675">
    <property type="entry name" value="Rce1/LyrA-like_dom"/>
</dbReference>
<dbReference type="EMBL" id="JAHQXE010000004">
    <property type="protein sequence ID" value="MBV0902819.1"/>
    <property type="molecule type" value="Genomic_DNA"/>
</dbReference>
<keyword evidence="3" id="KW-0378">Hydrolase</keyword>
<dbReference type="Proteomes" id="UP001166304">
    <property type="component" value="Unassembled WGS sequence"/>
</dbReference>
<proteinExistence type="predicted"/>
<evidence type="ECO:0000313" key="3">
    <source>
        <dbReference type="EMBL" id="MBV0902819.1"/>
    </source>
</evidence>
<reference evidence="3" key="1">
    <citation type="submission" date="2021-06" db="EMBL/GenBank/DDBJ databases">
        <title>New haloarchaea isolates fom saline soil.</title>
        <authorList>
            <person name="Duran-Viseras A."/>
            <person name="Sanchez-Porro C.S."/>
            <person name="Ventosa A."/>
        </authorList>
    </citation>
    <scope>NUCLEOTIDE SEQUENCE</scope>
    <source>
        <strain evidence="3">JCM 18369</strain>
    </source>
</reference>
<protein>
    <submittedName>
        <fullName evidence="3">CPBP family intramembrane metalloprotease</fullName>
    </submittedName>
</protein>
<organism evidence="3 4">
    <name type="scientific">Haloarcula salina</name>
    <dbReference type="NCBI Taxonomy" id="1429914"/>
    <lineage>
        <taxon>Archaea</taxon>
        <taxon>Methanobacteriati</taxon>
        <taxon>Methanobacteriota</taxon>
        <taxon>Stenosarchaea group</taxon>
        <taxon>Halobacteria</taxon>
        <taxon>Halobacteriales</taxon>
        <taxon>Haloarculaceae</taxon>
        <taxon>Haloarcula</taxon>
    </lineage>
</organism>
<keyword evidence="3" id="KW-0645">Protease</keyword>
<feature type="transmembrane region" description="Helical" evidence="1">
    <location>
        <begin position="78"/>
        <end position="107"/>
    </location>
</feature>
<keyword evidence="4" id="KW-1185">Reference proteome</keyword>
<keyword evidence="1" id="KW-1133">Transmembrane helix</keyword>
<evidence type="ECO:0000256" key="1">
    <source>
        <dbReference type="SAM" id="Phobius"/>
    </source>
</evidence>
<dbReference type="RefSeq" id="WP_162414391.1">
    <property type="nucleotide sequence ID" value="NZ_JAHQXE010000004.1"/>
</dbReference>
<dbReference type="Pfam" id="PF02517">
    <property type="entry name" value="Rce1-like"/>
    <property type="match status" value="1"/>
</dbReference>
<dbReference type="AlphaFoldDB" id="A0AA41G3K5"/>
<accession>A0AA41G3K5</accession>
<evidence type="ECO:0000259" key="2">
    <source>
        <dbReference type="Pfam" id="PF02517"/>
    </source>
</evidence>
<name>A0AA41G3K5_9EURY</name>
<dbReference type="GO" id="GO:0080120">
    <property type="term" value="P:CAAX-box protein maturation"/>
    <property type="evidence" value="ECO:0007669"/>
    <property type="project" value="UniProtKB-ARBA"/>
</dbReference>
<feature type="transmembrane region" description="Helical" evidence="1">
    <location>
        <begin position="12"/>
        <end position="35"/>
    </location>
</feature>
<dbReference type="GO" id="GO:0008237">
    <property type="term" value="F:metallopeptidase activity"/>
    <property type="evidence" value="ECO:0007669"/>
    <property type="project" value="UniProtKB-KW"/>
</dbReference>
<feature type="transmembrane region" description="Helical" evidence="1">
    <location>
        <begin position="47"/>
        <end position="66"/>
    </location>
</feature>
<feature type="domain" description="CAAX prenyl protease 2/Lysostaphin resistance protein A-like" evidence="2">
    <location>
        <begin position="121"/>
        <end position="226"/>
    </location>
</feature>